<protein>
    <recommendedName>
        <fullName evidence="3">PBP domain-containing protein</fullName>
    </recommendedName>
</protein>
<dbReference type="EMBL" id="KZ825492">
    <property type="protein sequence ID" value="PYI32501.1"/>
    <property type="molecule type" value="Genomic_DNA"/>
</dbReference>
<name>A0A2V5I8X2_9EURO</name>
<dbReference type="AlphaFoldDB" id="A0A2V5I8X2"/>
<organism evidence="1 2">
    <name type="scientific">Aspergillus indologenus CBS 114.80</name>
    <dbReference type="NCBI Taxonomy" id="1450541"/>
    <lineage>
        <taxon>Eukaryota</taxon>
        <taxon>Fungi</taxon>
        <taxon>Dikarya</taxon>
        <taxon>Ascomycota</taxon>
        <taxon>Pezizomycotina</taxon>
        <taxon>Eurotiomycetes</taxon>
        <taxon>Eurotiomycetidae</taxon>
        <taxon>Eurotiales</taxon>
        <taxon>Aspergillaceae</taxon>
        <taxon>Aspergillus</taxon>
        <taxon>Aspergillus subgen. Circumdati</taxon>
    </lineage>
</organism>
<dbReference type="Gene3D" id="3.40.190.10">
    <property type="entry name" value="Periplasmic binding protein-like II"/>
    <property type="match status" value="1"/>
</dbReference>
<keyword evidence="2" id="KW-1185">Reference proteome</keyword>
<dbReference type="PANTHER" id="PTHR37945:SF1">
    <property type="entry name" value="EXTRACELLULAR TUNGSTATE BINDING PROTEIN"/>
    <property type="match status" value="1"/>
</dbReference>
<dbReference type="PANTHER" id="PTHR37945">
    <property type="entry name" value="EXTRACELLULAR TUNGSTATE BINDING PROTEIN"/>
    <property type="match status" value="1"/>
</dbReference>
<reference evidence="1 2" key="1">
    <citation type="submission" date="2018-02" db="EMBL/GenBank/DDBJ databases">
        <title>The genomes of Aspergillus section Nigri reveals drivers in fungal speciation.</title>
        <authorList>
            <consortium name="DOE Joint Genome Institute"/>
            <person name="Vesth T.C."/>
            <person name="Nybo J."/>
            <person name="Theobald S."/>
            <person name="Brandl J."/>
            <person name="Frisvad J.C."/>
            <person name="Nielsen K.F."/>
            <person name="Lyhne E.K."/>
            <person name="Kogle M.E."/>
            <person name="Kuo A."/>
            <person name="Riley R."/>
            <person name="Clum A."/>
            <person name="Nolan M."/>
            <person name="Lipzen A."/>
            <person name="Salamov A."/>
            <person name="Henrissat B."/>
            <person name="Wiebenga A."/>
            <person name="De vries R.P."/>
            <person name="Grigoriev I.V."/>
            <person name="Mortensen U.H."/>
            <person name="Andersen M.R."/>
            <person name="Baker S.E."/>
        </authorList>
    </citation>
    <scope>NUCLEOTIDE SEQUENCE [LARGE SCALE GENOMIC DNA]</scope>
    <source>
        <strain evidence="1 2">CBS 114.80</strain>
    </source>
</reference>
<evidence type="ECO:0000313" key="1">
    <source>
        <dbReference type="EMBL" id="PYI32501.1"/>
    </source>
</evidence>
<dbReference type="InterPro" id="IPR052738">
    <property type="entry name" value="ABC-Tungstate_binding"/>
</dbReference>
<gene>
    <name evidence="1" type="ORF">BP00DRAFT_435280</name>
</gene>
<sequence length="264" mass="28576">MLMFLHPTSHNVAVDPIALYNGGYNSATDVKLRIGNGGAGQSGLIKSLANASIKSSVKNGSAAFKPAWYKSNTTESIHSLKDDAVDMGITYDLAAESLAIRQGVAKALSAQPNKTDNILTMFSSLHTAAENSSAPVRTRFLPRYDKSATSIKESDRWIGIGQLRCSSPAVPWATAYSTWYHHYIAYPFQALTAAILLEKDLQRQTTIYKAATDSLSDLVLYPAHILRIACPVSYEQGRPAVVTGFRKNGQQPYTGAPANKSAHL</sequence>
<evidence type="ECO:0000313" key="2">
    <source>
        <dbReference type="Proteomes" id="UP000248817"/>
    </source>
</evidence>
<evidence type="ECO:0008006" key="3">
    <source>
        <dbReference type="Google" id="ProtNLM"/>
    </source>
</evidence>
<dbReference type="Proteomes" id="UP000248817">
    <property type="component" value="Unassembled WGS sequence"/>
</dbReference>
<accession>A0A2V5I8X2</accession>
<proteinExistence type="predicted"/>